<accession>A0ABP0JZT3</accession>
<proteinExistence type="predicted"/>
<organism evidence="2 3">
    <name type="scientific">Durusdinium trenchii</name>
    <dbReference type="NCBI Taxonomy" id="1381693"/>
    <lineage>
        <taxon>Eukaryota</taxon>
        <taxon>Sar</taxon>
        <taxon>Alveolata</taxon>
        <taxon>Dinophyceae</taxon>
        <taxon>Suessiales</taxon>
        <taxon>Symbiodiniaceae</taxon>
        <taxon>Durusdinium</taxon>
    </lineage>
</organism>
<evidence type="ECO:0000256" key="1">
    <source>
        <dbReference type="SAM" id="MobiDB-lite"/>
    </source>
</evidence>
<comment type="caution">
    <text evidence="2">The sequence shown here is derived from an EMBL/GenBank/DDBJ whole genome shotgun (WGS) entry which is preliminary data.</text>
</comment>
<reference evidence="2 3" key="1">
    <citation type="submission" date="2024-02" db="EMBL/GenBank/DDBJ databases">
        <authorList>
            <person name="Chen Y."/>
            <person name="Shah S."/>
            <person name="Dougan E. K."/>
            <person name="Thang M."/>
            <person name="Chan C."/>
        </authorList>
    </citation>
    <scope>NUCLEOTIDE SEQUENCE [LARGE SCALE GENOMIC DNA]</scope>
</reference>
<keyword evidence="3" id="KW-1185">Reference proteome</keyword>
<dbReference type="EMBL" id="CAXAMM010009158">
    <property type="protein sequence ID" value="CAK9019593.1"/>
    <property type="molecule type" value="Genomic_DNA"/>
</dbReference>
<dbReference type="Proteomes" id="UP001642464">
    <property type="component" value="Unassembled WGS sequence"/>
</dbReference>
<evidence type="ECO:0000313" key="2">
    <source>
        <dbReference type="EMBL" id="CAK9019593.1"/>
    </source>
</evidence>
<sequence>GIQSPPKQKKSPKKSSKDRVPTRILDQEEFCLTWRLDKMAMQRLAELPEASRQQAMQRFNPGPEVPESDFPKLFVAFLKRFKSKD</sequence>
<feature type="non-terminal residue" evidence="2">
    <location>
        <position position="1"/>
    </location>
</feature>
<gene>
    <name evidence="2" type="ORF">SCF082_LOCUS14580</name>
</gene>
<feature type="region of interest" description="Disordered" evidence="1">
    <location>
        <begin position="1"/>
        <end position="22"/>
    </location>
</feature>
<protein>
    <submittedName>
        <fullName evidence="2">2'-phosphotransferase</fullName>
    </submittedName>
</protein>
<evidence type="ECO:0000313" key="3">
    <source>
        <dbReference type="Proteomes" id="UP001642464"/>
    </source>
</evidence>
<name>A0ABP0JZT3_9DINO</name>